<feature type="domain" description="Death" evidence="10">
    <location>
        <begin position="546"/>
        <end position="644"/>
    </location>
</feature>
<dbReference type="SUPFAM" id="SSF57586">
    <property type="entry name" value="TNF receptor-like"/>
    <property type="match status" value="2"/>
</dbReference>
<evidence type="ECO:0000256" key="5">
    <source>
        <dbReference type="ARBA" id="ARBA00023180"/>
    </source>
</evidence>
<evidence type="ECO:0000256" key="2">
    <source>
        <dbReference type="ARBA" id="ARBA00022729"/>
    </source>
</evidence>
<dbReference type="PROSITE" id="PS50050">
    <property type="entry name" value="TNFR_NGFR_2"/>
    <property type="match status" value="3"/>
</dbReference>
<dbReference type="Gene3D" id="1.10.533.10">
    <property type="entry name" value="Death Domain, Fas"/>
    <property type="match status" value="1"/>
</dbReference>
<feature type="repeat" description="TNFR-Cys" evidence="6">
    <location>
        <begin position="197"/>
        <end position="235"/>
    </location>
</feature>
<dbReference type="PROSITE" id="PS50017">
    <property type="entry name" value="DEATH_DOMAIN"/>
    <property type="match status" value="1"/>
</dbReference>
<keyword evidence="13" id="KW-1185">Reference proteome</keyword>
<feature type="disulfide bond" evidence="6">
    <location>
        <begin position="217"/>
        <end position="235"/>
    </location>
</feature>
<evidence type="ECO:0000256" key="4">
    <source>
        <dbReference type="ARBA" id="ARBA00023157"/>
    </source>
</evidence>
<name>A0ABQ8JM44_DERPT</name>
<dbReference type="Gene3D" id="2.10.50.10">
    <property type="entry name" value="Tumor Necrosis Factor Receptor, subunit A, domain 2"/>
    <property type="match status" value="2"/>
</dbReference>
<feature type="disulfide bond" evidence="6">
    <location>
        <begin position="238"/>
        <end position="253"/>
    </location>
</feature>
<dbReference type="InterPro" id="IPR011029">
    <property type="entry name" value="DEATH-like_dom_sf"/>
</dbReference>
<keyword evidence="8" id="KW-0812">Transmembrane</keyword>
<feature type="chain" id="PRO_5047520338" description="Tumor necrosis factor receptor superfamily member 16-like" evidence="9">
    <location>
        <begin position="25"/>
        <end position="650"/>
    </location>
</feature>
<feature type="disulfide bond" evidence="6">
    <location>
        <begin position="214"/>
        <end position="227"/>
    </location>
</feature>
<feature type="repeat" description="TNFR-Cys" evidence="6">
    <location>
        <begin position="156"/>
        <end position="196"/>
    </location>
</feature>
<feature type="region of interest" description="Disordered" evidence="7">
    <location>
        <begin position="595"/>
        <end position="622"/>
    </location>
</feature>
<gene>
    <name evidence="12" type="ORF">DERP_005261</name>
</gene>
<dbReference type="PANTHER" id="PTHR46605:SF2">
    <property type="entry name" value="TNFR-CYS DOMAIN-CONTAINING PROTEIN"/>
    <property type="match status" value="1"/>
</dbReference>
<evidence type="ECO:0000256" key="3">
    <source>
        <dbReference type="ARBA" id="ARBA00022737"/>
    </source>
</evidence>
<keyword evidence="5" id="KW-0325">Glycoprotein</keyword>
<dbReference type="Pfam" id="PF00020">
    <property type="entry name" value="TNFR_c6"/>
    <property type="match status" value="3"/>
</dbReference>
<evidence type="ECO:0000313" key="12">
    <source>
        <dbReference type="EMBL" id="KAH9423681.1"/>
    </source>
</evidence>
<feature type="compositionally biased region" description="Polar residues" evidence="7">
    <location>
        <begin position="610"/>
        <end position="622"/>
    </location>
</feature>
<evidence type="ECO:0000256" key="9">
    <source>
        <dbReference type="SAM" id="SignalP"/>
    </source>
</evidence>
<keyword evidence="1" id="KW-0053">Apoptosis</keyword>
<evidence type="ECO:0000259" key="10">
    <source>
        <dbReference type="PROSITE" id="PS50017"/>
    </source>
</evidence>
<dbReference type="EMBL" id="NJHN03000031">
    <property type="protein sequence ID" value="KAH9423681.1"/>
    <property type="molecule type" value="Genomic_DNA"/>
</dbReference>
<keyword evidence="8" id="KW-1133">Transmembrane helix</keyword>
<organism evidence="12 13">
    <name type="scientific">Dermatophagoides pteronyssinus</name>
    <name type="common">European house dust mite</name>
    <dbReference type="NCBI Taxonomy" id="6956"/>
    <lineage>
        <taxon>Eukaryota</taxon>
        <taxon>Metazoa</taxon>
        <taxon>Ecdysozoa</taxon>
        <taxon>Arthropoda</taxon>
        <taxon>Chelicerata</taxon>
        <taxon>Arachnida</taxon>
        <taxon>Acari</taxon>
        <taxon>Acariformes</taxon>
        <taxon>Sarcoptiformes</taxon>
        <taxon>Astigmata</taxon>
        <taxon>Psoroptidia</taxon>
        <taxon>Analgoidea</taxon>
        <taxon>Pyroglyphidae</taxon>
        <taxon>Dermatophagoidinae</taxon>
        <taxon>Dermatophagoides</taxon>
    </lineage>
</organism>
<dbReference type="InterPro" id="IPR052302">
    <property type="entry name" value="Neurotrophin_rcpt-DD"/>
</dbReference>
<keyword evidence="3" id="KW-0677">Repeat</keyword>
<feature type="domain" description="TNFR-Cys" evidence="11">
    <location>
        <begin position="237"/>
        <end position="277"/>
    </location>
</feature>
<dbReference type="PROSITE" id="PS00652">
    <property type="entry name" value="TNFR_NGFR_1"/>
    <property type="match status" value="1"/>
</dbReference>
<feature type="disulfide bond" evidence="6">
    <location>
        <begin position="259"/>
        <end position="277"/>
    </location>
</feature>
<dbReference type="InterPro" id="IPR001368">
    <property type="entry name" value="TNFR/NGFR_Cys_rich_reg"/>
</dbReference>
<comment type="caution">
    <text evidence="12">The sequence shown here is derived from an EMBL/GenBank/DDBJ whole genome shotgun (WGS) entry which is preliminary data.</text>
</comment>
<feature type="domain" description="TNFR-Cys" evidence="11">
    <location>
        <begin position="156"/>
        <end position="196"/>
    </location>
</feature>
<keyword evidence="2 9" id="KW-0732">Signal</keyword>
<reference evidence="12 13" key="2">
    <citation type="journal article" date="2022" name="Mol. Biol. Evol.">
        <title>Comparative Genomics Reveals Insights into the Divergent Evolution of Astigmatic Mites and Household Pest Adaptations.</title>
        <authorList>
            <person name="Xiong Q."/>
            <person name="Wan A.T."/>
            <person name="Liu X."/>
            <person name="Fung C.S."/>
            <person name="Xiao X."/>
            <person name="Malainual N."/>
            <person name="Hou J."/>
            <person name="Wang L."/>
            <person name="Wang M."/>
            <person name="Yang K.Y."/>
            <person name="Cui Y."/>
            <person name="Leung E.L."/>
            <person name="Nong W."/>
            <person name="Shin S.K."/>
            <person name="Au S.W."/>
            <person name="Jeong K.Y."/>
            <person name="Chew F.T."/>
            <person name="Hui J.H."/>
            <person name="Leung T.F."/>
            <person name="Tungtrongchitr A."/>
            <person name="Zhong N."/>
            <person name="Liu Z."/>
            <person name="Tsui S.K."/>
        </authorList>
    </citation>
    <scope>NUCLEOTIDE SEQUENCE [LARGE SCALE GENOMIC DNA]</scope>
    <source>
        <strain evidence="12">Derp</strain>
    </source>
</reference>
<feature type="disulfide bond" evidence="6">
    <location>
        <begin position="178"/>
        <end position="196"/>
    </location>
</feature>
<evidence type="ECO:0000256" key="7">
    <source>
        <dbReference type="SAM" id="MobiDB-lite"/>
    </source>
</evidence>
<keyword evidence="8" id="KW-0472">Membrane</keyword>
<evidence type="ECO:0000256" key="6">
    <source>
        <dbReference type="PROSITE-ProRule" id="PRU00206"/>
    </source>
</evidence>
<feature type="repeat" description="TNFR-Cys" evidence="6">
    <location>
        <begin position="237"/>
        <end position="277"/>
    </location>
</feature>
<evidence type="ECO:0008006" key="14">
    <source>
        <dbReference type="Google" id="ProtNLM"/>
    </source>
</evidence>
<feature type="disulfide bond" evidence="6">
    <location>
        <begin position="256"/>
        <end position="269"/>
    </location>
</feature>
<proteinExistence type="predicted"/>
<dbReference type="PANTHER" id="PTHR46605">
    <property type="entry name" value="TUMOR NECROSIS FACTOR RECEPTOR"/>
    <property type="match status" value="1"/>
</dbReference>
<protein>
    <recommendedName>
        <fullName evidence="14">Tumor necrosis factor receptor superfamily member 16-like</fullName>
    </recommendedName>
</protein>
<evidence type="ECO:0000256" key="1">
    <source>
        <dbReference type="ARBA" id="ARBA00022703"/>
    </source>
</evidence>
<keyword evidence="4 6" id="KW-1015">Disulfide bond</keyword>
<sequence>MYQKQQILNIFLLFVLTFFDFCLADQQQQQQQQQQNLIGDNNNEVMTTLNPLILNSSTSTTTTKDYQRIRPKWLIHLINSNNNNIATNFSHQHQHNQSLSLNLGDHLAKINDKYQQQQQNSNSTRFNIFINHVILNKNNHNHNHSLNKSSIQINNDCIDGKTYHNYRTGHCHECLTKCPSGAIMLRPCNRTHNMECVCTQGWYMSILDGTCKPCSECPSGYGVWRTCRWSRNTVCRQCQPGTFSGVSVGTLGCIPCSKCGPNQEMISGCDGNRDTVCIDRSALMDSYLNTIDDGQQPSENDDSIIFNSNNGNNPIVGSSSLSSSSSSSTSNLDRIRNHTNGVHLLPLYISMLVVIVFTFCIYALIQLKCNNSLMLRVDHQRVTDSSSLHMHNHQTKLLPPHPPPYNANNNIFTSPIQTCPQHHQYSYNIPAWLSSQTTDISPYQSPSPHYHHSAMPLFSSALNRKESLQRKFHNNTNNNNNRSTPLTTNHYGQKTYNELLIGPTSPTSTTSTSIQSVPLISDDVEHLTIEIRQALENMLGKDTMIWRSLAKELGYDEKHIVQFEAKATTITNGLTVVDTFKAIRLLLLDWSSQMTTSPDDHHHQQQQQQSTETGNSGPPSLATLSNALIRIGRVDCARVIVRQNYQQQQR</sequence>
<feature type="transmembrane region" description="Helical" evidence="8">
    <location>
        <begin position="345"/>
        <end position="365"/>
    </location>
</feature>
<accession>A0ABQ8JM44</accession>
<dbReference type="Proteomes" id="UP000887458">
    <property type="component" value="Unassembled WGS sequence"/>
</dbReference>
<evidence type="ECO:0000313" key="13">
    <source>
        <dbReference type="Proteomes" id="UP000887458"/>
    </source>
</evidence>
<evidence type="ECO:0000259" key="11">
    <source>
        <dbReference type="PROSITE" id="PS50050"/>
    </source>
</evidence>
<dbReference type="InterPro" id="IPR000488">
    <property type="entry name" value="Death_dom"/>
</dbReference>
<feature type="domain" description="TNFR-Cys" evidence="11">
    <location>
        <begin position="197"/>
        <end position="235"/>
    </location>
</feature>
<comment type="caution">
    <text evidence="6">Lacks conserved residue(s) required for the propagation of feature annotation.</text>
</comment>
<feature type="signal peptide" evidence="9">
    <location>
        <begin position="1"/>
        <end position="24"/>
    </location>
</feature>
<dbReference type="SMART" id="SM00208">
    <property type="entry name" value="TNFR"/>
    <property type="match status" value="3"/>
</dbReference>
<evidence type="ECO:0000256" key="8">
    <source>
        <dbReference type="SAM" id="Phobius"/>
    </source>
</evidence>
<reference evidence="12 13" key="1">
    <citation type="journal article" date="2018" name="J. Allergy Clin. Immunol.">
        <title>High-quality assembly of Dermatophagoides pteronyssinus genome and transcriptome reveals a wide range of novel allergens.</title>
        <authorList>
            <person name="Liu X.Y."/>
            <person name="Yang K.Y."/>
            <person name="Wang M.Q."/>
            <person name="Kwok J.S."/>
            <person name="Zeng X."/>
            <person name="Yang Z."/>
            <person name="Xiao X.J."/>
            <person name="Lau C.P."/>
            <person name="Li Y."/>
            <person name="Huang Z.M."/>
            <person name="Ba J.G."/>
            <person name="Yim A.K."/>
            <person name="Ouyang C.Y."/>
            <person name="Ngai S.M."/>
            <person name="Chan T.F."/>
            <person name="Leung E.L."/>
            <person name="Liu L."/>
            <person name="Liu Z.G."/>
            <person name="Tsui S.K."/>
        </authorList>
    </citation>
    <scope>NUCLEOTIDE SEQUENCE [LARGE SCALE GENOMIC DNA]</scope>
    <source>
        <strain evidence="12">Derp</strain>
    </source>
</reference>